<reference evidence="1 2" key="1">
    <citation type="submission" date="2020-03" db="EMBL/GenBank/DDBJ databases">
        <title>A novel species.</title>
        <authorList>
            <person name="Gao J."/>
        </authorList>
    </citation>
    <scope>NUCLEOTIDE SEQUENCE [LARGE SCALE GENOMIC DNA]</scope>
    <source>
        <strain evidence="1 2">QMT-12</strain>
    </source>
</reference>
<dbReference type="RefSeq" id="WP_167022159.1">
    <property type="nucleotide sequence ID" value="NZ_CP050177.1"/>
</dbReference>
<protein>
    <submittedName>
        <fullName evidence="1">Uncharacterized protein</fullName>
    </submittedName>
</protein>
<dbReference type="Proteomes" id="UP000501179">
    <property type="component" value="Chromosome"/>
</dbReference>
<sequence>MTTQQTGPHGDEHVGTRPRSQVEEAFRALEAVAAAPSGQTQLSRGAMTGYLWALGRGDVAPVTGAAGQGAPDLSALTAEADAATVQLEDATRRTIPRDYIQGVHAALAWVCGHSDERP</sequence>
<dbReference type="EMBL" id="CP050177">
    <property type="protein sequence ID" value="QIQ00996.1"/>
    <property type="molecule type" value="Genomic_DNA"/>
</dbReference>
<dbReference type="KEGG" id="slia:HA039_00620"/>
<keyword evidence="2" id="KW-1185">Reference proteome</keyword>
<proteinExistence type="predicted"/>
<name>A0A6G9GSE3_9ACTN</name>
<evidence type="ECO:0000313" key="2">
    <source>
        <dbReference type="Proteomes" id="UP000501179"/>
    </source>
</evidence>
<dbReference type="AlphaFoldDB" id="A0A6G9GSE3"/>
<accession>A0A6G9GSE3</accession>
<gene>
    <name evidence="1" type="ORF">HA039_00620</name>
</gene>
<evidence type="ECO:0000313" key="1">
    <source>
        <dbReference type="EMBL" id="QIQ00996.1"/>
    </source>
</evidence>
<organism evidence="1 2">
    <name type="scientific">Streptomyces liangshanensis</name>
    <dbReference type="NCBI Taxonomy" id="2717324"/>
    <lineage>
        <taxon>Bacteria</taxon>
        <taxon>Bacillati</taxon>
        <taxon>Actinomycetota</taxon>
        <taxon>Actinomycetes</taxon>
        <taxon>Kitasatosporales</taxon>
        <taxon>Streptomycetaceae</taxon>
        <taxon>Streptomyces</taxon>
    </lineage>
</organism>